<proteinExistence type="inferred from homology"/>
<dbReference type="GO" id="GO:0046872">
    <property type="term" value="F:metal ion binding"/>
    <property type="evidence" value="ECO:0007669"/>
    <property type="project" value="UniProtKB-KW"/>
</dbReference>
<dbReference type="GO" id="GO:0005737">
    <property type="term" value="C:cytoplasm"/>
    <property type="evidence" value="ECO:0007669"/>
    <property type="project" value="TreeGrafter"/>
</dbReference>
<dbReference type="GO" id="GO:0003723">
    <property type="term" value="F:RNA binding"/>
    <property type="evidence" value="ECO:0007669"/>
    <property type="project" value="UniProtKB-KW"/>
</dbReference>
<dbReference type="GO" id="GO:0005634">
    <property type="term" value="C:nucleus"/>
    <property type="evidence" value="ECO:0007669"/>
    <property type="project" value="TreeGrafter"/>
</dbReference>
<evidence type="ECO:0000313" key="13">
    <source>
        <dbReference type="EMBL" id="ESO88632.1"/>
    </source>
</evidence>
<dbReference type="GO" id="GO:0034587">
    <property type="term" value="P:piRNA processing"/>
    <property type="evidence" value="ECO:0007669"/>
    <property type="project" value="TreeGrafter"/>
</dbReference>
<gene>
    <name evidence="13" type="ORF">LOTGIDRAFT_125700</name>
</gene>
<dbReference type="GO" id="GO:0090486">
    <property type="term" value="F:small RNA 2'-O-methyltransferase activity"/>
    <property type="evidence" value="ECO:0007669"/>
    <property type="project" value="UniProtKB-EC"/>
</dbReference>
<dbReference type="GeneID" id="20232528"/>
<evidence type="ECO:0000256" key="2">
    <source>
        <dbReference type="ARBA" id="ARBA00009026"/>
    </source>
</evidence>
<dbReference type="HOGENOM" id="CLU_044646_2_0_1"/>
<protein>
    <recommendedName>
        <fullName evidence="3">Small RNA 2'-O-methyltransferase</fullName>
        <ecNumber evidence="11">2.1.1.386</ecNumber>
    </recommendedName>
</protein>
<dbReference type="OMA" id="CNAVIAI"/>
<dbReference type="PANTHER" id="PTHR21404">
    <property type="entry name" value="HEN1"/>
    <property type="match status" value="1"/>
</dbReference>
<keyword evidence="10" id="KW-0943">RNA-mediated gene silencing</keyword>
<evidence type="ECO:0000256" key="8">
    <source>
        <dbReference type="ARBA" id="ARBA00022842"/>
    </source>
</evidence>
<dbReference type="EC" id="2.1.1.386" evidence="11"/>
<comment type="catalytic activity">
    <reaction evidence="12">
        <text>small RNA 3'-end nucleotide + S-adenosyl-L-methionine = small RNA 3'-end 2'-O-methylnucleotide + S-adenosyl-L-homocysteine + H(+)</text>
        <dbReference type="Rhea" id="RHEA:37887"/>
        <dbReference type="Rhea" id="RHEA-COMP:10415"/>
        <dbReference type="Rhea" id="RHEA-COMP:10416"/>
        <dbReference type="ChEBI" id="CHEBI:15378"/>
        <dbReference type="ChEBI" id="CHEBI:57856"/>
        <dbReference type="ChEBI" id="CHEBI:59789"/>
        <dbReference type="ChEBI" id="CHEBI:74896"/>
        <dbReference type="ChEBI" id="CHEBI:74898"/>
        <dbReference type="EC" id="2.1.1.386"/>
    </reaction>
</comment>
<sequence length="206" mass="23767">VVDFGCAECKILTLIKTVKSLEKILLVDIDDKLLQSREYCIRPSLEEFLHHRDNPLHIQLLAGSAAILDERIMGVEAVTLVEVIEHLTDDILTEVTENIFNNLHPRLVIITTPNSDFNVLFPNFTGCRHWDHKFEWSRKQFQHWCDTVCCKYNYTVEITGIGEPPEHSQHVGFCSQAAIFTSLETNRQSTQIPTVNYKLVCFDLYF</sequence>
<evidence type="ECO:0000313" key="14">
    <source>
        <dbReference type="Proteomes" id="UP000030746"/>
    </source>
</evidence>
<dbReference type="KEGG" id="lgi:LOTGIDRAFT_125700"/>
<feature type="non-terminal residue" evidence="13">
    <location>
        <position position="1"/>
    </location>
</feature>
<keyword evidence="8" id="KW-0460">Magnesium</keyword>
<keyword evidence="7" id="KW-0479">Metal-binding</keyword>
<dbReference type="RefSeq" id="XP_009060680.1">
    <property type="nucleotide sequence ID" value="XM_009062432.1"/>
</dbReference>
<keyword evidence="5" id="KW-0808">Transferase</keyword>
<evidence type="ECO:0000256" key="10">
    <source>
        <dbReference type="ARBA" id="ARBA00023158"/>
    </source>
</evidence>
<name>V3ZW73_LOTGI</name>
<evidence type="ECO:0000256" key="3">
    <source>
        <dbReference type="ARBA" id="ARBA00021330"/>
    </source>
</evidence>
<organism evidence="13 14">
    <name type="scientific">Lottia gigantea</name>
    <name type="common">Giant owl limpet</name>
    <dbReference type="NCBI Taxonomy" id="225164"/>
    <lineage>
        <taxon>Eukaryota</taxon>
        <taxon>Metazoa</taxon>
        <taxon>Spiralia</taxon>
        <taxon>Lophotrochozoa</taxon>
        <taxon>Mollusca</taxon>
        <taxon>Gastropoda</taxon>
        <taxon>Patellogastropoda</taxon>
        <taxon>Lottioidea</taxon>
        <taxon>Lottiidae</taxon>
        <taxon>Lottia</taxon>
    </lineage>
</organism>
<dbReference type="OrthoDB" id="2154311at2759"/>
<keyword evidence="6" id="KW-0949">S-adenosyl-L-methionine</keyword>
<evidence type="ECO:0000256" key="1">
    <source>
        <dbReference type="ARBA" id="ARBA00001946"/>
    </source>
</evidence>
<comment type="similarity">
    <text evidence="2">Belongs to the methyltransferase superfamily. HEN1 family.</text>
</comment>
<evidence type="ECO:0000256" key="6">
    <source>
        <dbReference type="ARBA" id="ARBA00022691"/>
    </source>
</evidence>
<keyword evidence="9" id="KW-0694">RNA-binding</keyword>
<evidence type="ECO:0000256" key="7">
    <source>
        <dbReference type="ARBA" id="ARBA00022723"/>
    </source>
</evidence>
<comment type="cofactor">
    <cofactor evidence="1">
        <name>Mg(2+)</name>
        <dbReference type="ChEBI" id="CHEBI:18420"/>
    </cofactor>
</comment>
<evidence type="ECO:0000256" key="5">
    <source>
        <dbReference type="ARBA" id="ARBA00022679"/>
    </source>
</evidence>
<dbReference type="Proteomes" id="UP000030746">
    <property type="component" value="Unassembled WGS sequence"/>
</dbReference>
<reference evidence="13 14" key="1">
    <citation type="journal article" date="2013" name="Nature">
        <title>Insights into bilaterian evolution from three spiralian genomes.</title>
        <authorList>
            <person name="Simakov O."/>
            <person name="Marletaz F."/>
            <person name="Cho S.J."/>
            <person name="Edsinger-Gonzales E."/>
            <person name="Havlak P."/>
            <person name="Hellsten U."/>
            <person name="Kuo D.H."/>
            <person name="Larsson T."/>
            <person name="Lv J."/>
            <person name="Arendt D."/>
            <person name="Savage R."/>
            <person name="Osoegawa K."/>
            <person name="de Jong P."/>
            <person name="Grimwood J."/>
            <person name="Chapman J.A."/>
            <person name="Shapiro H."/>
            <person name="Aerts A."/>
            <person name="Otillar R.P."/>
            <person name="Terry A.Y."/>
            <person name="Boore J.L."/>
            <person name="Grigoriev I.V."/>
            <person name="Lindberg D.R."/>
            <person name="Seaver E.C."/>
            <person name="Weisblat D.A."/>
            <person name="Putnam N.H."/>
            <person name="Rokhsar D.S."/>
        </authorList>
    </citation>
    <scope>NUCLEOTIDE SEQUENCE [LARGE SCALE GENOMIC DNA]</scope>
</reference>
<dbReference type="EMBL" id="KB202656">
    <property type="protein sequence ID" value="ESO88632.1"/>
    <property type="molecule type" value="Genomic_DNA"/>
</dbReference>
<accession>V3ZW73</accession>
<keyword evidence="14" id="KW-1185">Reference proteome</keyword>
<dbReference type="GO" id="GO:0001510">
    <property type="term" value="P:RNA methylation"/>
    <property type="evidence" value="ECO:0007669"/>
    <property type="project" value="InterPro"/>
</dbReference>
<dbReference type="AlphaFoldDB" id="V3ZW73"/>
<evidence type="ECO:0000256" key="4">
    <source>
        <dbReference type="ARBA" id="ARBA00022603"/>
    </source>
</evidence>
<evidence type="ECO:0000256" key="9">
    <source>
        <dbReference type="ARBA" id="ARBA00022884"/>
    </source>
</evidence>
<evidence type="ECO:0000256" key="12">
    <source>
        <dbReference type="ARBA" id="ARBA00048418"/>
    </source>
</evidence>
<keyword evidence="4" id="KW-0489">Methyltransferase</keyword>
<evidence type="ECO:0000256" key="11">
    <source>
        <dbReference type="ARBA" id="ARBA00035025"/>
    </source>
</evidence>
<dbReference type="GO" id="GO:0030422">
    <property type="term" value="P:siRNA processing"/>
    <property type="evidence" value="ECO:0007669"/>
    <property type="project" value="TreeGrafter"/>
</dbReference>
<dbReference type="STRING" id="225164.V3ZW73"/>
<dbReference type="Gene3D" id="3.40.50.150">
    <property type="entry name" value="Vaccinia Virus protein VP39"/>
    <property type="match status" value="1"/>
</dbReference>
<dbReference type="InterPro" id="IPR029063">
    <property type="entry name" value="SAM-dependent_MTases_sf"/>
</dbReference>
<dbReference type="SUPFAM" id="SSF53335">
    <property type="entry name" value="S-adenosyl-L-methionine-dependent methyltransferases"/>
    <property type="match status" value="1"/>
</dbReference>
<dbReference type="InterPro" id="IPR026610">
    <property type="entry name" value="Hen1"/>
</dbReference>
<dbReference type="PANTHER" id="PTHR21404:SF3">
    <property type="entry name" value="SMALL RNA 2'-O-METHYLTRANSFERASE"/>
    <property type="match status" value="1"/>
</dbReference>
<dbReference type="CTD" id="20232528"/>